<sequence>MDPFSAFSGVAIFKNQKHNTRHSAFCIWGGSDTPPRCFLVYTTSRKGYVKSNYAGEGNGVSFSALNESKEGGLPAVRQASADNETMSGVVQVILKHPEKDVCG</sequence>
<organism evidence="1 2">
    <name type="scientific">Trichonephila inaurata madagascariensis</name>
    <dbReference type="NCBI Taxonomy" id="2747483"/>
    <lineage>
        <taxon>Eukaryota</taxon>
        <taxon>Metazoa</taxon>
        <taxon>Ecdysozoa</taxon>
        <taxon>Arthropoda</taxon>
        <taxon>Chelicerata</taxon>
        <taxon>Arachnida</taxon>
        <taxon>Araneae</taxon>
        <taxon>Araneomorphae</taxon>
        <taxon>Entelegynae</taxon>
        <taxon>Araneoidea</taxon>
        <taxon>Nephilidae</taxon>
        <taxon>Trichonephila</taxon>
        <taxon>Trichonephila inaurata</taxon>
    </lineage>
</organism>
<gene>
    <name evidence="1" type="ORF">TNIN_375731</name>
</gene>
<accession>A0A8X6XPT9</accession>
<name>A0A8X6XPT9_9ARAC</name>
<dbReference type="AlphaFoldDB" id="A0A8X6XPT9"/>
<comment type="caution">
    <text evidence="1">The sequence shown here is derived from an EMBL/GenBank/DDBJ whole genome shotgun (WGS) entry which is preliminary data.</text>
</comment>
<proteinExistence type="predicted"/>
<dbReference type="EMBL" id="BMAV01010936">
    <property type="protein sequence ID" value="GFY56384.1"/>
    <property type="molecule type" value="Genomic_DNA"/>
</dbReference>
<dbReference type="Proteomes" id="UP000886998">
    <property type="component" value="Unassembled WGS sequence"/>
</dbReference>
<keyword evidence="2" id="KW-1185">Reference proteome</keyword>
<protein>
    <submittedName>
        <fullName evidence="1">Uncharacterized protein</fullName>
    </submittedName>
</protein>
<reference evidence="1" key="1">
    <citation type="submission" date="2020-08" db="EMBL/GenBank/DDBJ databases">
        <title>Multicomponent nature underlies the extraordinary mechanical properties of spider dragline silk.</title>
        <authorList>
            <person name="Kono N."/>
            <person name="Nakamura H."/>
            <person name="Mori M."/>
            <person name="Yoshida Y."/>
            <person name="Ohtoshi R."/>
            <person name="Malay A.D."/>
            <person name="Moran D.A.P."/>
            <person name="Tomita M."/>
            <person name="Numata K."/>
            <person name="Arakawa K."/>
        </authorList>
    </citation>
    <scope>NUCLEOTIDE SEQUENCE</scope>
</reference>
<evidence type="ECO:0000313" key="2">
    <source>
        <dbReference type="Proteomes" id="UP000886998"/>
    </source>
</evidence>
<evidence type="ECO:0000313" key="1">
    <source>
        <dbReference type="EMBL" id="GFY56384.1"/>
    </source>
</evidence>